<dbReference type="PROSITE" id="PS50954">
    <property type="entry name" value="LEM"/>
    <property type="match status" value="1"/>
</dbReference>
<evidence type="ECO:0000259" key="11">
    <source>
        <dbReference type="PROSITE" id="PS50955"/>
    </source>
</evidence>
<dbReference type="CDD" id="cd12940">
    <property type="entry name" value="LEM_LAP2_LEMD1"/>
    <property type="match status" value="1"/>
</dbReference>
<evidence type="ECO:0000256" key="5">
    <source>
        <dbReference type="ARBA" id="ARBA00022990"/>
    </source>
</evidence>
<dbReference type="GO" id="GO:0005635">
    <property type="term" value="C:nuclear envelope"/>
    <property type="evidence" value="ECO:0007669"/>
    <property type="project" value="UniProtKB-ARBA"/>
</dbReference>
<evidence type="ECO:0000256" key="3">
    <source>
        <dbReference type="ARBA" id="ARBA00022481"/>
    </source>
</evidence>
<accession>A0A3B1IF03</accession>
<evidence type="ECO:0000256" key="8">
    <source>
        <dbReference type="SAM" id="MobiDB-lite"/>
    </source>
</evidence>
<comment type="subcellular location">
    <subcellularLocation>
        <location evidence="1">Nucleus</location>
    </subcellularLocation>
</comment>
<organism evidence="12 13">
    <name type="scientific">Astyanax mexicanus</name>
    <name type="common">Blind cave fish</name>
    <name type="synonym">Astyanax fasciatus mexicanus</name>
    <dbReference type="NCBI Taxonomy" id="7994"/>
    <lineage>
        <taxon>Eukaryota</taxon>
        <taxon>Metazoa</taxon>
        <taxon>Chordata</taxon>
        <taxon>Craniata</taxon>
        <taxon>Vertebrata</taxon>
        <taxon>Euteleostomi</taxon>
        <taxon>Actinopterygii</taxon>
        <taxon>Neopterygii</taxon>
        <taxon>Teleostei</taxon>
        <taxon>Ostariophysi</taxon>
        <taxon>Characiformes</taxon>
        <taxon>Characoidei</taxon>
        <taxon>Acestrorhamphidae</taxon>
        <taxon>Acestrorhamphinae</taxon>
        <taxon>Astyanax</taxon>
    </lineage>
</organism>
<dbReference type="Pfam" id="PF08198">
    <property type="entry name" value="Thymopoietin"/>
    <property type="match status" value="1"/>
</dbReference>
<dbReference type="Bgee" id="ENSAMXG00000035536">
    <property type="expression patterns" value="Expressed in embryo and 14 other cell types or tissues"/>
</dbReference>
<sequence length="362" mass="39930">MAEFLEDPSVLTKEKLKSELLANDVPLPSGEHKKEVYIQLYLKNLTAQNKRKAPPADTFSSDEEITPVLSNRSRSGKKATKKTDKARKEEVDVFSLTDEDLKVQLLKYGINPGPIVASTRKLYEKRLQKLLDQPPSETTPPEPETAVPETVTLKADGNQNGNTNSVEDQYSDKDEAADPEPEPVPVASKPVRSRGKTPVTTRTSSRQRSKLVEETQQADSVDGRDLLKDLFPNEPATPTGITATCRRPIHGAAGRPVRPMDLWPEESLLQKSVYTTTTTTTKSSLMDSRSAPSSVTPPARRSFSIWLKLLVFLTLVGTLFYIFQNVTPEQINTCKLFIQDSVVNPLLSAIGVVDQEESGGGK</sequence>
<evidence type="ECO:0000313" key="13">
    <source>
        <dbReference type="Proteomes" id="UP000018467"/>
    </source>
</evidence>
<dbReference type="FunFam" id="1.10.720.40:FF:000001">
    <property type="entry name" value="LEM domain containing 2, isoform CRA_a"/>
    <property type="match status" value="1"/>
</dbReference>
<keyword evidence="9" id="KW-0472">Membrane</keyword>
<evidence type="ECO:0000256" key="9">
    <source>
        <dbReference type="SAM" id="Phobius"/>
    </source>
</evidence>
<feature type="domain" description="LEM-like" evidence="11">
    <location>
        <begin position="5"/>
        <end position="48"/>
    </location>
</feature>
<reference evidence="12" key="4">
    <citation type="submission" date="2025-09" db="UniProtKB">
        <authorList>
            <consortium name="Ensembl"/>
        </authorList>
    </citation>
    <scope>IDENTIFICATION</scope>
</reference>
<dbReference type="PANTHER" id="PTHR12019">
    <property type="entry name" value="LAMINA-ASSOCIATED POLYPEPTIDE THYMOPOIETIN"/>
    <property type="match status" value="1"/>
</dbReference>
<keyword evidence="3" id="KW-0488">Methylation</keyword>
<dbReference type="CDD" id="cd12935">
    <property type="entry name" value="LEM_like"/>
    <property type="match status" value="1"/>
</dbReference>
<protein>
    <submittedName>
        <fullName evidence="12">Thymopoietin b</fullName>
    </submittedName>
</protein>
<reference evidence="13" key="2">
    <citation type="journal article" date="2014" name="Nat. Commun.">
        <title>The cavefish genome reveals candidate genes for eye loss.</title>
        <authorList>
            <person name="McGaugh S.E."/>
            <person name="Gross J.B."/>
            <person name="Aken B."/>
            <person name="Blin M."/>
            <person name="Borowsky R."/>
            <person name="Chalopin D."/>
            <person name="Hinaux H."/>
            <person name="Jeffery W.R."/>
            <person name="Keene A."/>
            <person name="Ma L."/>
            <person name="Minx P."/>
            <person name="Murphy D."/>
            <person name="O'Quin K.E."/>
            <person name="Retaux S."/>
            <person name="Rohner N."/>
            <person name="Searle S.M."/>
            <person name="Stahl B.A."/>
            <person name="Tabin C."/>
            <person name="Volff J.N."/>
            <person name="Yoshizawa M."/>
            <person name="Warren W.C."/>
        </authorList>
    </citation>
    <scope>NUCLEOTIDE SEQUENCE [LARGE SCALE GENOMIC DNA]</scope>
    <source>
        <strain evidence="13">female</strain>
    </source>
</reference>
<keyword evidence="9" id="KW-1133">Transmembrane helix</keyword>
<evidence type="ECO:0000256" key="1">
    <source>
        <dbReference type="ARBA" id="ARBA00004123"/>
    </source>
</evidence>
<dbReference type="SMART" id="SM01261">
    <property type="entry name" value="Thymopoietin"/>
    <property type="match status" value="1"/>
</dbReference>
<comment type="similarity">
    <text evidence="2">Belongs to the LEM family.</text>
</comment>
<feature type="domain" description="LEM" evidence="10">
    <location>
        <begin position="90"/>
        <end position="134"/>
    </location>
</feature>
<dbReference type="InterPro" id="IPR011015">
    <property type="entry name" value="LEM/LEM-like_dom_sf"/>
</dbReference>
<reference evidence="13" key="1">
    <citation type="submission" date="2013-03" db="EMBL/GenBank/DDBJ databases">
        <authorList>
            <person name="Jeffery W."/>
            <person name="Warren W."/>
            <person name="Wilson R.K."/>
        </authorList>
    </citation>
    <scope>NUCLEOTIDE SEQUENCE</scope>
    <source>
        <strain evidence="13">female</strain>
    </source>
</reference>
<keyword evidence="5" id="KW-0007">Acetylation</keyword>
<keyword evidence="7" id="KW-0539">Nucleus</keyword>
<dbReference type="GO" id="GO:0003677">
    <property type="term" value="F:DNA binding"/>
    <property type="evidence" value="ECO:0007669"/>
    <property type="project" value="UniProtKB-KW"/>
</dbReference>
<dbReference type="Proteomes" id="UP000018467">
    <property type="component" value="Unassembled WGS sequence"/>
</dbReference>
<dbReference type="GeneTree" id="ENSGT00940000154098"/>
<evidence type="ECO:0000256" key="4">
    <source>
        <dbReference type="ARBA" id="ARBA00022553"/>
    </source>
</evidence>
<dbReference type="Pfam" id="PF03020">
    <property type="entry name" value="LEM"/>
    <property type="match status" value="1"/>
</dbReference>
<dbReference type="PROSITE" id="PS50955">
    <property type="entry name" value="LEM_LIKE"/>
    <property type="match status" value="1"/>
</dbReference>
<keyword evidence="4" id="KW-0597">Phosphoprotein</keyword>
<name>A0A3B1IF03_ASTMX</name>
<keyword evidence="9" id="KW-0812">Transmembrane</keyword>
<dbReference type="AlphaFoldDB" id="A0A3B1IF03"/>
<dbReference type="FunFam" id="1.10.720.40:FF:000002">
    <property type="entry name" value="Thymopoietin isoform alpha"/>
    <property type="match status" value="1"/>
</dbReference>
<dbReference type="SMART" id="SM00540">
    <property type="entry name" value="LEM"/>
    <property type="match status" value="1"/>
</dbReference>
<dbReference type="InterPro" id="IPR051656">
    <property type="entry name" value="LEM_domain"/>
</dbReference>
<dbReference type="PANTHER" id="PTHR12019:SF13">
    <property type="entry name" value="THYMOPOIETIN B"/>
    <property type="match status" value="1"/>
</dbReference>
<proteinExistence type="inferred from homology"/>
<evidence type="ECO:0000256" key="2">
    <source>
        <dbReference type="ARBA" id="ARBA00007744"/>
    </source>
</evidence>
<feature type="region of interest" description="Disordered" evidence="8">
    <location>
        <begin position="48"/>
        <end position="89"/>
    </location>
</feature>
<evidence type="ECO:0000313" key="12">
    <source>
        <dbReference type="Ensembl" id="ENSAMXP00000028256.1"/>
    </source>
</evidence>
<evidence type="ECO:0000256" key="7">
    <source>
        <dbReference type="ARBA" id="ARBA00023242"/>
    </source>
</evidence>
<dbReference type="Gene3D" id="1.10.720.40">
    <property type="match status" value="2"/>
</dbReference>
<evidence type="ECO:0000259" key="10">
    <source>
        <dbReference type="PROSITE" id="PS50954"/>
    </source>
</evidence>
<dbReference type="SUPFAM" id="SSF63451">
    <property type="entry name" value="LEM domain"/>
    <property type="match status" value="2"/>
</dbReference>
<dbReference type="STRING" id="7994.ENSAMXP00000028256"/>
<dbReference type="InParanoid" id="A0A3B1IF03"/>
<feature type="region of interest" description="Disordered" evidence="8">
    <location>
        <begin position="152"/>
        <end position="224"/>
    </location>
</feature>
<evidence type="ECO:0000256" key="6">
    <source>
        <dbReference type="ARBA" id="ARBA00023125"/>
    </source>
</evidence>
<dbReference type="InterPro" id="IPR003887">
    <property type="entry name" value="LEM_dom"/>
</dbReference>
<reference evidence="12" key="3">
    <citation type="submission" date="2025-08" db="UniProtKB">
        <authorList>
            <consortium name="Ensembl"/>
        </authorList>
    </citation>
    <scope>IDENTIFICATION</scope>
</reference>
<dbReference type="InterPro" id="IPR013146">
    <property type="entry name" value="LEM-like_dom"/>
</dbReference>
<feature type="compositionally biased region" description="Polar residues" evidence="8">
    <location>
        <begin position="157"/>
        <end position="168"/>
    </location>
</feature>
<dbReference type="Ensembl" id="ENSAMXT00000050524.1">
    <property type="protein sequence ID" value="ENSAMXP00000028256.1"/>
    <property type="gene ID" value="ENSAMXG00000035536.1"/>
</dbReference>
<keyword evidence="6" id="KW-0238">DNA-binding</keyword>
<keyword evidence="13" id="KW-1185">Reference proteome</keyword>
<feature type="transmembrane region" description="Helical" evidence="9">
    <location>
        <begin position="303"/>
        <end position="323"/>
    </location>
</feature>